<gene>
    <name evidence="3" type="ORF">Tci_022619</name>
</gene>
<evidence type="ECO:0000256" key="2">
    <source>
        <dbReference type="SAM" id="MobiDB-lite"/>
    </source>
</evidence>
<dbReference type="EMBL" id="BKCJ010002744">
    <property type="protein sequence ID" value="GEU50641.1"/>
    <property type="molecule type" value="Genomic_DNA"/>
</dbReference>
<feature type="region of interest" description="Disordered" evidence="2">
    <location>
        <begin position="114"/>
        <end position="143"/>
    </location>
</feature>
<sequence>MVLDLEKTKTSQRNEIDSLKRRVKKIEKRNKSRTYKLKRLYKVGLSVRVESSRDEESLGGDEVFVAEQEVVSTATTTETITTEEIILAQSLEALKFSKPKVKGIVFHEPGKSTTRTTISSQHAHDKGKGIMIEQPVKPKKKDQIRLDEEAALKLQAKFNEEERLPREKVKKNKKPILP</sequence>
<proteinExistence type="predicted"/>
<keyword evidence="1" id="KW-0175">Coiled coil</keyword>
<dbReference type="AlphaFoldDB" id="A0A6L2KMG8"/>
<evidence type="ECO:0000313" key="3">
    <source>
        <dbReference type="EMBL" id="GEU50641.1"/>
    </source>
</evidence>
<accession>A0A6L2KMG8</accession>
<reference evidence="3" key="1">
    <citation type="journal article" date="2019" name="Sci. Rep.">
        <title>Draft genome of Tanacetum cinerariifolium, the natural source of mosquito coil.</title>
        <authorList>
            <person name="Yamashiro T."/>
            <person name="Shiraishi A."/>
            <person name="Satake H."/>
            <person name="Nakayama K."/>
        </authorList>
    </citation>
    <scope>NUCLEOTIDE SEQUENCE</scope>
</reference>
<protein>
    <submittedName>
        <fullName evidence="3">Uncharacterized protein</fullName>
    </submittedName>
</protein>
<evidence type="ECO:0000256" key="1">
    <source>
        <dbReference type="SAM" id="Coils"/>
    </source>
</evidence>
<organism evidence="3">
    <name type="scientific">Tanacetum cinerariifolium</name>
    <name type="common">Dalmatian daisy</name>
    <name type="synonym">Chrysanthemum cinerariifolium</name>
    <dbReference type="NCBI Taxonomy" id="118510"/>
    <lineage>
        <taxon>Eukaryota</taxon>
        <taxon>Viridiplantae</taxon>
        <taxon>Streptophyta</taxon>
        <taxon>Embryophyta</taxon>
        <taxon>Tracheophyta</taxon>
        <taxon>Spermatophyta</taxon>
        <taxon>Magnoliopsida</taxon>
        <taxon>eudicotyledons</taxon>
        <taxon>Gunneridae</taxon>
        <taxon>Pentapetalae</taxon>
        <taxon>asterids</taxon>
        <taxon>campanulids</taxon>
        <taxon>Asterales</taxon>
        <taxon>Asteraceae</taxon>
        <taxon>Asteroideae</taxon>
        <taxon>Anthemideae</taxon>
        <taxon>Anthemidinae</taxon>
        <taxon>Tanacetum</taxon>
    </lineage>
</organism>
<feature type="coiled-coil region" evidence="1">
    <location>
        <begin position="2"/>
        <end position="29"/>
    </location>
</feature>
<comment type="caution">
    <text evidence="3">The sequence shown here is derived from an EMBL/GenBank/DDBJ whole genome shotgun (WGS) entry which is preliminary data.</text>
</comment>
<name>A0A6L2KMG8_TANCI</name>